<feature type="domain" description="Gp5/Type VI secretion system Vgr protein OB-fold" evidence="5">
    <location>
        <begin position="517"/>
        <end position="585"/>
    </location>
</feature>
<proteinExistence type="inferred from homology"/>
<evidence type="ECO:0000313" key="7">
    <source>
        <dbReference type="EMBL" id="PRP91510.1"/>
    </source>
</evidence>
<dbReference type="NCBIfam" id="TIGR01646">
    <property type="entry name" value="vgr_GE"/>
    <property type="match status" value="1"/>
</dbReference>
<evidence type="ECO:0000256" key="1">
    <source>
        <dbReference type="ARBA" id="ARBA00004613"/>
    </source>
</evidence>
<dbReference type="PANTHER" id="PTHR32305">
    <property type="match status" value="1"/>
</dbReference>
<feature type="region of interest" description="Disordered" evidence="4">
    <location>
        <begin position="649"/>
        <end position="682"/>
    </location>
</feature>
<feature type="compositionally biased region" description="Basic and acidic residues" evidence="4">
    <location>
        <begin position="665"/>
        <end position="677"/>
    </location>
</feature>
<keyword evidence="3" id="KW-0964">Secreted</keyword>
<dbReference type="Pfam" id="PF05954">
    <property type="entry name" value="Phage_GPD"/>
    <property type="match status" value="1"/>
</dbReference>
<dbReference type="NCBIfam" id="TIGR03361">
    <property type="entry name" value="VI_Rhs_Vgr"/>
    <property type="match status" value="1"/>
</dbReference>
<sequence length="886" mass="95619">MSDNDTPNDLEQQASEAAVAAGSTVGQNVPDAPSVPSGAASGVSSSAPKIHGDTLGDMVSDAMHAGVPAAADAIEDQVEDGLEALGLPPEIASAGADALGGVIEDGLEAVVDAVEDLIGSDDPLPKVNYTLTVEDGPDAIWAVRSLHFAEALSEPYVLTLDLVSEELTADTELMLGANIELTIDRETIVRTVHGIVHLVEYIGVVDDRLQIRVEIVPALHLLSQRVDTRLWQDTSVVDVVTEVLEGAFTDYEREVDATGLSGTYNPREYIVQYHESDFDFVSRLLEAEGITYWFDHERDTGREVMVLEDSNDNYLDITTIDESPELHIIVDRADRAEVESLQYLDWTRELTSTAVYQRVFDWLTPIEPIESGAPPEGEEPNDDRGLIREVYHHGRFVEDDPDPRTVRKLVRRTQRDKIARGHSNVTGLFPGRKFSVVEHQRDDLDQEYLVRRIVHTGDCPDVVMGDNSALPRYQNRFEVLVVHADKPFRPPLVTPVPRIYGPQTAIVTGPEGEEIHTDEHGRIKVRFDWDRVNGLTDDTSMWIRVAHHWAGPGFGTFFLPRIGMEVVVEFLEGSPARPLVSGCVYNGDNTISVGVPDNKTQSTIRTKSSPDSDGYNEMRFEDAAGSEEIFVHAQKDYNEVVENCHSTSVGADQSNTVSGNQTQTVKKDQTETVEGHQKMTVQKTRTTEITEDEGNTYHASRSTTVEVNELLEVLGTTTIRSGDTVTLEAQKDYVQTVGGSSKISVNAGPAGPGDSAIDCANNFIVEAATKVHVSQGGSATITLEGGNADHYTSSVFSVVADGDLLLDSTGGTLTGQASSKVEFLNSGGAIAIEGGAISISSPSEVTISVGGNSVKVDSSGVTVSGAKVDVSATGVTTVSGSIVKLN</sequence>
<dbReference type="SUPFAM" id="SSF69279">
    <property type="entry name" value="Phage tail proteins"/>
    <property type="match status" value="2"/>
</dbReference>
<dbReference type="InterPro" id="IPR006533">
    <property type="entry name" value="T6SS_Vgr_RhsGE"/>
</dbReference>
<gene>
    <name evidence="7" type="ORF">ENSA5_54840</name>
</gene>
<dbReference type="SUPFAM" id="SSF69349">
    <property type="entry name" value="Phage fibre proteins"/>
    <property type="match status" value="1"/>
</dbReference>
<evidence type="ECO:0000256" key="4">
    <source>
        <dbReference type="SAM" id="MobiDB-lite"/>
    </source>
</evidence>
<dbReference type="GO" id="GO:0005576">
    <property type="term" value="C:extracellular region"/>
    <property type="evidence" value="ECO:0007669"/>
    <property type="project" value="UniProtKB-SubCell"/>
</dbReference>
<comment type="caution">
    <text evidence="7">The sequence shown here is derived from an EMBL/GenBank/DDBJ whole genome shotgun (WGS) entry which is preliminary data.</text>
</comment>
<dbReference type="EMBL" id="PVNK01000240">
    <property type="protein sequence ID" value="PRP91510.1"/>
    <property type="molecule type" value="Genomic_DNA"/>
</dbReference>
<reference evidence="7 8" key="1">
    <citation type="submission" date="2018-03" db="EMBL/GenBank/DDBJ databases">
        <title>Draft Genome Sequences of the Obligatory Marine Myxobacteria Enhygromyxa salina SWB005.</title>
        <authorList>
            <person name="Poehlein A."/>
            <person name="Moghaddam J.A."/>
            <person name="Harms H."/>
            <person name="Alanjari M."/>
            <person name="Koenig G.M."/>
            <person name="Daniel R."/>
            <person name="Schaeberle T.F."/>
        </authorList>
    </citation>
    <scope>NUCLEOTIDE SEQUENCE [LARGE SCALE GENOMIC DNA]</scope>
    <source>
        <strain evidence="7 8">SWB005</strain>
    </source>
</reference>
<evidence type="ECO:0000259" key="6">
    <source>
        <dbReference type="Pfam" id="PF22178"/>
    </source>
</evidence>
<dbReference type="RefSeq" id="WP_106394695.1">
    <property type="nucleotide sequence ID" value="NZ_PVNK01000240.1"/>
</dbReference>
<dbReference type="PANTHER" id="PTHR32305:SF15">
    <property type="entry name" value="PROTEIN RHSA-RELATED"/>
    <property type="match status" value="1"/>
</dbReference>
<dbReference type="SUPFAM" id="SSF69255">
    <property type="entry name" value="gp5 N-terminal domain-like"/>
    <property type="match status" value="1"/>
</dbReference>
<dbReference type="InterPro" id="IPR054030">
    <property type="entry name" value="Gp5_Vgr_C"/>
</dbReference>
<dbReference type="InterPro" id="IPR037026">
    <property type="entry name" value="Vgr_OB-fold_dom_sf"/>
</dbReference>
<dbReference type="Gene3D" id="4.10.220.110">
    <property type="match status" value="1"/>
</dbReference>
<dbReference type="Gene3D" id="2.30.110.50">
    <property type="match status" value="1"/>
</dbReference>
<comment type="similarity">
    <text evidence="2">Belongs to the VgrG protein family.</text>
</comment>
<dbReference type="Pfam" id="PF04717">
    <property type="entry name" value="Phage_base_V"/>
    <property type="match status" value="1"/>
</dbReference>
<comment type="subcellular location">
    <subcellularLocation>
        <location evidence="1">Secreted</location>
    </subcellularLocation>
</comment>
<organism evidence="7 8">
    <name type="scientific">Enhygromyxa salina</name>
    <dbReference type="NCBI Taxonomy" id="215803"/>
    <lineage>
        <taxon>Bacteria</taxon>
        <taxon>Pseudomonadati</taxon>
        <taxon>Myxococcota</taxon>
        <taxon>Polyangia</taxon>
        <taxon>Nannocystales</taxon>
        <taxon>Nannocystaceae</taxon>
        <taxon>Enhygromyxa</taxon>
    </lineage>
</organism>
<dbReference type="Gene3D" id="3.55.50.10">
    <property type="entry name" value="Baseplate protein-like domains"/>
    <property type="match status" value="1"/>
</dbReference>
<dbReference type="InterPro" id="IPR050708">
    <property type="entry name" value="T6SS_VgrG/RHS"/>
</dbReference>
<dbReference type="InterPro" id="IPR006531">
    <property type="entry name" value="Gp5/Vgr_OB"/>
</dbReference>
<evidence type="ECO:0000256" key="3">
    <source>
        <dbReference type="ARBA" id="ARBA00022525"/>
    </source>
</evidence>
<protein>
    <submittedName>
        <fullName evidence="7">Phage-related baseplate assembly protein</fullName>
    </submittedName>
</protein>
<feature type="region of interest" description="Disordered" evidence="4">
    <location>
        <begin position="596"/>
        <end position="615"/>
    </location>
</feature>
<feature type="compositionally biased region" description="Low complexity" evidence="4">
    <location>
        <begin position="32"/>
        <end position="48"/>
    </location>
</feature>
<evidence type="ECO:0000259" key="5">
    <source>
        <dbReference type="Pfam" id="PF04717"/>
    </source>
</evidence>
<dbReference type="Pfam" id="PF22178">
    <property type="entry name" value="Gp5_trimer_C"/>
    <property type="match status" value="1"/>
</dbReference>
<dbReference type="AlphaFoldDB" id="A0A2S9XFH2"/>
<dbReference type="InterPro" id="IPR017847">
    <property type="entry name" value="T6SS_RhsGE_Vgr_subset"/>
</dbReference>
<dbReference type="OrthoDB" id="5482463at2"/>
<feature type="compositionally biased region" description="Polar residues" evidence="4">
    <location>
        <begin position="1"/>
        <end position="15"/>
    </location>
</feature>
<feature type="compositionally biased region" description="Polar residues" evidence="4">
    <location>
        <begin position="649"/>
        <end position="664"/>
    </location>
</feature>
<feature type="domain" description="Gp5/Type VI secretion system Vgr C-terminal trimerisation" evidence="6">
    <location>
        <begin position="602"/>
        <end position="712"/>
    </location>
</feature>
<feature type="compositionally biased region" description="Polar residues" evidence="4">
    <location>
        <begin position="596"/>
        <end position="611"/>
    </location>
</feature>
<evidence type="ECO:0000256" key="2">
    <source>
        <dbReference type="ARBA" id="ARBA00005558"/>
    </source>
</evidence>
<keyword evidence="8" id="KW-1185">Reference proteome</keyword>
<name>A0A2S9XFH2_9BACT</name>
<dbReference type="Proteomes" id="UP000237968">
    <property type="component" value="Unassembled WGS sequence"/>
</dbReference>
<dbReference type="Gene3D" id="2.40.50.230">
    <property type="entry name" value="Gp5 N-terminal domain"/>
    <property type="match status" value="1"/>
</dbReference>
<evidence type="ECO:0000313" key="8">
    <source>
        <dbReference type="Proteomes" id="UP000237968"/>
    </source>
</evidence>
<accession>A0A2S9XFH2</accession>
<feature type="region of interest" description="Disordered" evidence="4">
    <location>
        <begin position="1"/>
        <end position="57"/>
    </location>
</feature>